<feature type="compositionally biased region" description="Low complexity" evidence="2">
    <location>
        <begin position="49"/>
        <end position="65"/>
    </location>
</feature>
<sequence length="832" mass="92990">MPVFSPRHNLREMFTPPLSTKANPGNVRWSSKPLTKSSNSIKLSGDFNTPKTPCRQRTQQTPRPQWSLPRAHYTYSDSPSSDSETSDVNDDNVTGNNGGNVSDALSLGFTDSDKENISFQYNINSQQHEEITKPTTITTDQHLKQPVVSAADTSREQQLAQKCYDSAMEILGSDSISAISGGSVTSSNKSASDDLVRSSCEGRECVALPDEPEFMNDNVSMTSSVEPSASVEEENEPQHSSSKVAEAQSPNESMTSSDYNREGEDTLSPLPQCNDTVVRSPILSVAHSNFAPTEASSVAASSVVTDLFAALRTNCSTVCGGENDDEDTTAEKCHLSPIHPREACLTAERKKWIHKTLLSKREYTPYQTKEREECCKNKDSHELTTVRKKWIEETLLTNPEQEMVRKLSPKQIHSSFLASALTAAGNELFAQPKWHVEEPFSDEARDDSTVASSMESPQQCHQQLDSSFLASALVATNMLLTPPRRERYSSKPSRPRMSIGATPLPFASPFSPSSAASSAFTETASNIILHAIKQLTPKQVSAISKQNKQKQKTTTPSRKSDLLSIVAEMDYFDTVGSHASKYDDRSQYNPTKLVERVEKLEQLITGQYNRGSDDHQEEINELRRQLDNERQLVEEANQRASMFMSNMNASQELHSDIESQLRERIQSLKVEVCCLRESQKQFASDQEKTTTEIVLESEMSSSELDDLRRENIGLLEKQKTAEMNHSECKKNNEVLRSQLLALSNERSEKEQLLTSAVDNLRSVSESFSSINQKLEEEVNTKKDEVTCMQRSLELMSCELIESTNEVKDLRSENARLHDELKRMKAGKTWLFS</sequence>
<gene>
    <name evidence="3" type="ORF">QTG54_016757</name>
</gene>
<organism evidence="3 4">
    <name type="scientific">Skeletonema marinoi</name>
    <dbReference type="NCBI Taxonomy" id="267567"/>
    <lineage>
        <taxon>Eukaryota</taxon>
        <taxon>Sar</taxon>
        <taxon>Stramenopiles</taxon>
        <taxon>Ochrophyta</taxon>
        <taxon>Bacillariophyta</taxon>
        <taxon>Coscinodiscophyceae</taxon>
        <taxon>Thalassiosirophycidae</taxon>
        <taxon>Thalassiosirales</taxon>
        <taxon>Skeletonemataceae</taxon>
        <taxon>Skeletonema</taxon>
        <taxon>Skeletonema marinoi-dohrnii complex</taxon>
    </lineage>
</organism>
<feature type="region of interest" description="Disordered" evidence="2">
    <location>
        <begin position="540"/>
        <end position="559"/>
    </location>
</feature>
<evidence type="ECO:0000313" key="3">
    <source>
        <dbReference type="EMBL" id="KAK1732545.1"/>
    </source>
</evidence>
<dbReference type="EMBL" id="JATAAI010000064">
    <property type="protein sequence ID" value="KAK1732545.1"/>
    <property type="molecule type" value="Genomic_DNA"/>
</dbReference>
<comment type="caution">
    <text evidence="3">The sequence shown here is derived from an EMBL/GenBank/DDBJ whole genome shotgun (WGS) entry which is preliminary data.</text>
</comment>
<feature type="compositionally biased region" description="Polar residues" evidence="2">
    <location>
        <begin position="238"/>
        <end position="258"/>
    </location>
</feature>
<feature type="coiled-coil region" evidence="1">
    <location>
        <begin position="612"/>
        <end position="639"/>
    </location>
</feature>
<evidence type="ECO:0000256" key="2">
    <source>
        <dbReference type="SAM" id="MobiDB-lite"/>
    </source>
</evidence>
<evidence type="ECO:0000313" key="4">
    <source>
        <dbReference type="Proteomes" id="UP001224775"/>
    </source>
</evidence>
<proteinExistence type="predicted"/>
<feature type="compositionally biased region" description="Low complexity" evidence="2">
    <location>
        <begin position="91"/>
        <end position="103"/>
    </location>
</feature>
<reference evidence="3" key="1">
    <citation type="submission" date="2023-06" db="EMBL/GenBank/DDBJ databases">
        <title>Survivors Of The Sea: Transcriptome response of Skeletonema marinoi to long-term dormancy.</title>
        <authorList>
            <person name="Pinder M.I.M."/>
            <person name="Kourtchenko O."/>
            <person name="Robertson E.K."/>
            <person name="Larsson T."/>
            <person name="Maumus F."/>
            <person name="Osuna-Cruz C.M."/>
            <person name="Vancaester E."/>
            <person name="Stenow R."/>
            <person name="Vandepoele K."/>
            <person name="Ploug H."/>
            <person name="Bruchert V."/>
            <person name="Godhe A."/>
            <person name="Topel M."/>
        </authorList>
    </citation>
    <scope>NUCLEOTIDE SEQUENCE</scope>
    <source>
        <strain evidence="3">R05AC</strain>
    </source>
</reference>
<dbReference type="AlphaFoldDB" id="A0AAD8XS96"/>
<feature type="coiled-coil region" evidence="1">
    <location>
        <begin position="704"/>
        <end position="826"/>
    </location>
</feature>
<name>A0AAD8XS96_9STRA</name>
<feature type="region of interest" description="Disordered" evidence="2">
    <location>
        <begin position="1"/>
        <end position="108"/>
    </location>
</feature>
<evidence type="ECO:0000256" key="1">
    <source>
        <dbReference type="SAM" id="Coils"/>
    </source>
</evidence>
<dbReference type="Proteomes" id="UP001224775">
    <property type="component" value="Unassembled WGS sequence"/>
</dbReference>
<feature type="region of interest" description="Disordered" evidence="2">
    <location>
        <begin position="207"/>
        <end position="274"/>
    </location>
</feature>
<feature type="compositionally biased region" description="Polar residues" evidence="2">
    <location>
        <begin position="17"/>
        <end position="42"/>
    </location>
</feature>
<keyword evidence="1" id="KW-0175">Coiled coil</keyword>
<keyword evidence="4" id="KW-1185">Reference proteome</keyword>
<accession>A0AAD8XS96</accession>
<protein>
    <submittedName>
        <fullName evidence="3">Uncharacterized protein</fullName>
    </submittedName>
</protein>